<name>B3JHA2_9BACT</name>
<dbReference type="STRING" id="470145.BACCOP_01258"/>
<keyword evidence="1" id="KW-0812">Transmembrane</keyword>
<accession>B3JHA2</accession>
<reference evidence="2 3" key="1">
    <citation type="submission" date="2008-04" db="EMBL/GenBank/DDBJ databases">
        <title>Draft genome sequence of Bacteroides coprocola (DSM 17136).</title>
        <authorList>
            <person name="Sudarsanam P."/>
            <person name="Ley R."/>
            <person name="Guruge J."/>
            <person name="Turnbaugh P.J."/>
            <person name="Mahowald M."/>
            <person name="Liep D."/>
            <person name="Gordon J."/>
        </authorList>
    </citation>
    <scope>NUCLEOTIDE SEQUENCE [LARGE SCALE GENOMIC DNA]</scope>
    <source>
        <strain evidence="2 3">DSM 17136</strain>
    </source>
</reference>
<organism evidence="2 3">
    <name type="scientific">Phocaeicola coprocola DSM 17136</name>
    <dbReference type="NCBI Taxonomy" id="470145"/>
    <lineage>
        <taxon>Bacteria</taxon>
        <taxon>Pseudomonadati</taxon>
        <taxon>Bacteroidota</taxon>
        <taxon>Bacteroidia</taxon>
        <taxon>Bacteroidales</taxon>
        <taxon>Bacteroidaceae</taxon>
        <taxon>Phocaeicola</taxon>
    </lineage>
</organism>
<dbReference type="EMBL" id="ABIY02000074">
    <property type="protein sequence ID" value="EDV01561.1"/>
    <property type="molecule type" value="Genomic_DNA"/>
</dbReference>
<feature type="transmembrane region" description="Helical" evidence="1">
    <location>
        <begin position="41"/>
        <end position="60"/>
    </location>
</feature>
<protein>
    <submittedName>
        <fullName evidence="2">Uncharacterized protein</fullName>
    </submittedName>
</protein>
<dbReference type="Proteomes" id="UP000003146">
    <property type="component" value="Unassembled WGS sequence"/>
</dbReference>
<evidence type="ECO:0000256" key="1">
    <source>
        <dbReference type="SAM" id="Phobius"/>
    </source>
</evidence>
<keyword evidence="1" id="KW-0472">Membrane</keyword>
<dbReference type="HOGENOM" id="CLU_2912684_0_0_10"/>
<evidence type="ECO:0000313" key="3">
    <source>
        <dbReference type="Proteomes" id="UP000003146"/>
    </source>
</evidence>
<keyword evidence="1" id="KW-1133">Transmembrane helix</keyword>
<gene>
    <name evidence="2" type="ORF">BACCOP_01258</name>
</gene>
<sequence>MMNHRLTSQRQLSSQWLEERREVNCSMIGNMPPKGVSLSDFIATFAMPVAVFFVFGFATLR</sequence>
<proteinExistence type="predicted"/>
<reference evidence="2 3" key="2">
    <citation type="submission" date="2008-04" db="EMBL/GenBank/DDBJ databases">
        <authorList>
            <person name="Fulton L."/>
            <person name="Clifton S."/>
            <person name="Fulton B."/>
            <person name="Xu J."/>
            <person name="Minx P."/>
            <person name="Pepin K.H."/>
            <person name="Johnson M."/>
            <person name="Thiruvilangam P."/>
            <person name="Bhonagiri V."/>
            <person name="Nash W.E."/>
            <person name="Mardis E.R."/>
            <person name="Wilson R.K."/>
        </authorList>
    </citation>
    <scope>NUCLEOTIDE SEQUENCE [LARGE SCALE GENOMIC DNA]</scope>
    <source>
        <strain evidence="2 3">DSM 17136</strain>
    </source>
</reference>
<evidence type="ECO:0000313" key="2">
    <source>
        <dbReference type="EMBL" id="EDV01561.1"/>
    </source>
</evidence>
<comment type="caution">
    <text evidence="2">The sequence shown here is derived from an EMBL/GenBank/DDBJ whole genome shotgun (WGS) entry which is preliminary data.</text>
</comment>
<dbReference type="AlphaFoldDB" id="B3JHA2"/>